<feature type="region of interest" description="Disordered" evidence="1">
    <location>
        <begin position="1"/>
        <end position="95"/>
    </location>
</feature>
<keyword evidence="2" id="KW-0472">Membrane</keyword>
<reference evidence="3 4" key="1">
    <citation type="submission" date="2022-07" db="EMBL/GenBank/DDBJ databases">
        <title>Novel species in genus cellulomonas.</title>
        <authorList>
            <person name="Ye L."/>
        </authorList>
    </citation>
    <scope>NUCLEOTIDE SEQUENCE [LARGE SCALE GENOMIC DNA]</scope>
    <source>
        <strain evidence="4">zg-B89</strain>
    </source>
</reference>
<feature type="transmembrane region" description="Helical" evidence="2">
    <location>
        <begin position="119"/>
        <end position="137"/>
    </location>
</feature>
<proteinExistence type="predicted"/>
<protein>
    <recommendedName>
        <fullName evidence="5">DUF4190 domain-containing protein</fullName>
    </recommendedName>
</protein>
<dbReference type="Proteomes" id="UP001316384">
    <property type="component" value="Chromosome"/>
</dbReference>
<feature type="transmembrane region" description="Helical" evidence="2">
    <location>
        <begin position="149"/>
        <end position="173"/>
    </location>
</feature>
<gene>
    <name evidence="3" type="ORF">NP048_12785</name>
</gene>
<keyword evidence="2" id="KW-1133">Transmembrane helix</keyword>
<evidence type="ECO:0000256" key="2">
    <source>
        <dbReference type="SAM" id="Phobius"/>
    </source>
</evidence>
<evidence type="ECO:0008006" key="5">
    <source>
        <dbReference type="Google" id="ProtNLM"/>
    </source>
</evidence>
<sequence length="222" mass="22620">MGNPWAPPDDSQELGQRTPAHVPSQAPAATRDGAPPTSDGAPPRTPQGAPAHAPSHAPVGDGWPPAPPGHLPAPGTPGPHPVQPPDPEGVARASRTSAWTAGALLASVLLMSAPWPAMLAAPAAALAGVVLALVAVVRAARARARGSVVALPVVLLVASLVWVGLSSQTLLYVDASRDFAQCKSAALTHQAQRNCATQLETDMRERLETVFGRLGVPVPPSS</sequence>
<dbReference type="RefSeq" id="WP_227576022.1">
    <property type="nucleotide sequence ID" value="NZ_CP101987.1"/>
</dbReference>
<keyword evidence="2" id="KW-0812">Transmembrane</keyword>
<evidence type="ECO:0000313" key="4">
    <source>
        <dbReference type="Proteomes" id="UP001316384"/>
    </source>
</evidence>
<keyword evidence="4" id="KW-1185">Reference proteome</keyword>
<name>A0ABY5KJK4_9CELL</name>
<dbReference type="EMBL" id="CP101987">
    <property type="protein sequence ID" value="UUI70667.1"/>
    <property type="molecule type" value="Genomic_DNA"/>
</dbReference>
<feature type="compositionally biased region" description="Pro residues" evidence="1">
    <location>
        <begin position="64"/>
        <end position="87"/>
    </location>
</feature>
<evidence type="ECO:0000256" key="1">
    <source>
        <dbReference type="SAM" id="MobiDB-lite"/>
    </source>
</evidence>
<organism evidence="3 4">
    <name type="scientific">Cellulomonas xiejunii</name>
    <dbReference type="NCBI Taxonomy" id="2968083"/>
    <lineage>
        <taxon>Bacteria</taxon>
        <taxon>Bacillati</taxon>
        <taxon>Actinomycetota</taxon>
        <taxon>Actinomycetes</taxon>
        <taxon>Micrococcales</taxon>
        <taxon>Cellulomonadaceae</taxon>
        <taxon>Cellulomonas</taxon>
    </lineage>
</organism>
<evidence type="ECO:0000313" key="3">
    <source>
        <dbReference type="EMBL" id="UUI70667.1"/>
    </source>
</evidence>
<accession>A0ABY5KJK4</accession>